<keyword evidence="4 6" id="KW-1133">Transmembrane helix</keyword>
<comment type="similarity">
    <text evidence="2">Belongs to the DsbD family.</text>
</comment>
<name>A0A852RD40_9MICO</name>
<comment type="subcellular location">
    <subcellularLocation>
        <location evidence="1">Membrane</location>
        <topology evidence="1">Multi-pass membrane protein</topology>
    </subcellularLocation>
</comment>
<dbReference type="Pfam" id="PF02683">
    <property type="entry name" value="DsbD_TM"/>
    <property type="match status" value="1"/>
</dbReference>
<evidence type="ECO:0000256" key="5">
    <source>
        <dbReference type="ARBA" id="ARBA00023136"/>
    </source>
</evidence>
<dbReference type="EMBL" id="JACCBD010000001">
    <property type="protein sequence ID" value="NYD27306.1"/>
    <property type="molecule type" value="Genomic_DNA"/>
</dbReference>
<feature type="domain" description="Cytochrome C biogenesis protein transmembrane" evidence="7">
    <location>
        <begin position="5"/>
        <end position="209"/>
    </location>
</feature>
<protein>
    <submittedName>
        <fullName evidence="8">Cytochrome c biogenesis protein CcdA</fullName>
    </submittedName>
</protein>
<feature type="transmembrane region" description="Helical" evidence="6">
    <location>
        <begin position="152"/>
        <end position="172"/>
    </location>
</feature>
<dbReference type="PANTHER" id="PTHR31272:SF4">
    <property type="entry name" value="CYTOCHROME C-TYPE BIOGENESIS PROTEIN HI_1454-RELATED"/>
    <property type="match status" value="1"/>
</dbReference>
<comment type="caution">
    <text evidence="8">The sequence shown here is derived from an EMBL/GenBank/DDBJ whole genome shotgun (WGS) entry which is preliminary data.</text>
</comment>
<dbReference type="InterPro" id="IPR051790">
    <property type="entry name" value="Cytochrome_c-biogenesis_DsbD"/>
</dbReference>
<evidence type="ECO:0000256" key="4">
    <source>
        <dbReference type="ARBA" id="ARBA00022989"/>
    </source>
</evidence>
<feature type="transmembrane region" description="Helical" evidence="6">
    <location>
        <begin position="240"/>
        <end position="260"/>
    </location>
</feature>
<keyword evidence="3 6" id="KW-0812">Transmembrane</keyword>
<reference evidence="8 9" key="1">
    <citation type="submission" date="2020-07" db="EMBL/GenBank/DDBJ databases">
        <title>Sequencing the genomes of 1000 actinobacteria strains.</title>
        <authorList>
            <person name="Klenk H.-P."/>
        </authorList>
    </citation>
    <scope>NUCLEOTIDE SEQUENCE [LARGE SCALE GENOMIC DNA]</scope>
    <source>
        <strain evidence="8 9">DSM 17380</strain>
    </source>
</reference>
<keyword evidence="5 6" id="KW-0472">Membrane</keyword>
<feature type="transmembrane region" description="Helical" evidence="6">
    <location>
        <begin position="75"/>
        <end position="99"/>
    </location>
</feature>
<dbReference type="InterPro" id="IPR003834">
    <property type="entry name" value="Cyt_c_assmbl_TM_dom"/>
</dbReference>
<dbReference type="GO" id="GO:0016020">
    <property type="term" value="C:membrane"/>
    <property type="evidence" value="ECO:0007669"/>
    <property type="project" value="UniProtKB-SubCell"/>
</dbReference>
<dbReference type="RefSeq" id="WP_185987264.1">
    <property type="nucleotide sequence ID" value="NZ_BAAALZ010000001.1"/>
</dbReference>
<evidence type="ECO:0000313" key="8">
    <source>
        <dbReference type="EMBL" id="NYD27306.1"/>
    </source>
</evidence>
<sequence length="274" mass="28395">MDLSLLGAFLGGTLALLSPCSVMVLPAFFAYAFHSPRELFSRTGGFFLGLATALVPLGLLAGTLGAWVAAHRSGIMTWVLVLVIVLGAVMVLGIPIPALTRQQSAKGTSVASVYALGAVYGLAGGCAGPIFGAVLAMAAFGGNALMGGATMLLYAAGMTVPLLLLALLWTRIPGVRKLMRPRELVIGRWRNAWSNIIGGLLTIAVGVFMLVTDGAQKFSGVLDASTQAGLEADVMRATSGISNLLVLAVGGAIALAIWGVMRWRARQRETDAAR</sequence>
<dbReference type="GO" id="GO:0017004">
    <property type="term" value="P:cytochrome complex assembly"/>
    <property type="evidence" value="ECO:0007669"/>
    <property type="project" value="InterPro"/>
</dbReference>
<feature type="transmembrane region" description="Helical" evidence="6">
    <location>
        <begin position="192"/>
        <end position="211"/>
    </location>
</feature>
<feature type="transmembrane region" description="Helical" evidence="6">
    <location>
        <begin position="111"/>
        <end position="140"/>
    </location>
</feature>
<proteinExistence type="inferred from homology"/>
<evidence type="ECO:0000256" key="3">
    <source>
        <dbReference type="ARBA" id="ARBA00022692"/>
    </source>
</evidence>
<feature type="transmembrane region" description="Helical" evidence="6">
    <location>
        <begin position="6"/>
        <end position="33"/>
    </location>
</feature>
<dbReference type="PANTHER" id="PTHR31272">
    <property type="entry name" value="CYTOCHROME C-TYPE BIOGENESIS PROTEIN HI_1454-RELATED"/>
    <property type="match status" value="1"/>
</dbReference>
<organism evidence="8 9">
    <name type="scientific">Leucobacter aridicollis</name>
    <dbReference type="NCBI Taxonomy" id="283878"/>
    <lineage>
        <taxon>Bacteria</taxon>
        <taxon>Bacillati</taxon>
        <taxon>Actinomycetota</taxon>
        <taxon>Actinomycetes</taxon>
        <taxon>Micrococcales</taxon>
        <taxon>Microbacteriaceae</taxon>
        <taxon>Leucobacter</taxon>
    </lineage>
</organism>
<dbReference type="AlphaFoldDB" id="A0A852RD40"/>
<evidence type="ECO:0000256" key="1">
    <source>
        <dbReference type="ARBA" id="ARBA00004141"/>
    </source>
</evidence>
<accession>A0A852RD40</accession>
<dbReference type="Proteomes" id="UP000586095">
    <property type="component" value="Unassembled WGS sequence"/>
</dbReference>
<feature type="transmembrane region" description="Helical" evidence="6">
    <location>
        <begin position="45"/>
        <end position="69"/>
    </location>
</feature>
<evidence type="ECO:0000313" key="9">
    <source>
        <dbReference type="Proteomes" id="UP000586095"/>
    </source>
</evidence>
<evidence type="ECO:0000256" key="6">
    <source>
        <dbReference type="SAM" id="Phobius"/>
    </source>
</evidence>
<evidence type="ECO:0000259" key="7">
    <source>
        <dbReference type="Pfam" id="PF02683"/>
    </source>
</evidence>
<gene>
    <name evidence="8" type="ORF">BJ960_002109</name>
</gene>
<keyword evidence="9" id="KW-1185">Reference proteome</keyword>
<evidence type="ECO:0000256" key="2">
    <source>
        <dbReference type="ARBA" id="ARBA00006143"/>
    </source>
</evidence>